<dbReference type="PROSITE" id="PS50041">
    <property type="entry name" value="C_TYPE_LECTIN_2"/>
    <property type="match status" value="1"/>
</dbReference>
<dbReference type="RefSeq" id="XP_072845227.1">
    <property type="nucleotide sequence ID" value="XM_072989126.1"/>
</dbReference>
<dbReference type="InterPro" id="IPR016186">
    <property type="entry name" value="C-type_lectin-like/link_sf"/>
</dbReference>
<evidence type="ECO:0000256" key="1">
    <source>
        <dbReference type="ARBA" id="ARBA00004401"/>
    </source>
</evidence>
<dbReference type="PANTHER" id="PTHR45710:SF35">
    <property type="entry name" value="C-TYPE LECTIN DOMAIN FAMILY 2 MEMBER D"/>
    <property type="match status" value="1"/>
</dbReference>
<dbReference type="SMART" id="SM00034">
    <property type="entry name" value="CLECT"/>
    <property type="match status" value="1"/>
</dbReference>
<keyword evidence="5" id="KW-0812">Transmembrane</keyword>
<dbReference type="RefSeq" id="XP_072845226.1">
    <property type="nucleotide sequence ID" value="XM_072989125.1"/>
</dbReference>
<sequence length="220" mass="24928">MGFDEKNVMDINGTEKKEEYFPLDSHAVENGPVTVNTIGINAKTKAGVTWNHPAYGFRQKKFQLQLTFSFLLIILLIIVIIVLLGLLSRRQEASPCSTVLTASCPDGWVGYGRICYYFADEEKDWESSKNNCSAFNASLAVVDSQEEMGFLARYKTPADHWIGLQRESEGQPWRWTNDTPFNNWFQVRGGAECAYINQEGFASSSCSRIERWICSRQIGE</sequence>
<comment type="subcellular location">
    <subcellularLocation>
        <location evidence="1">Cell membrane</location>
        <topology evidence="1">Single-pass type II membrane protein</topology>
    </subcellularLocation>
    <subcellularLocation>
        <location evidence="2">Secreted</location>
    </subcellularLocation>
</comment>
<keyword evidence="3" id="KW-0964">Secreted</keyword>
<evidence type="ECO:0000256" key="2">
    <source>
        <dbReference type="ARBA" id="ARBA00004613"/>
    </source>
</evidence>
<dbReference type="Proteomes" id="UP001652642">
    <property type="component" value="Chromosome 2"/>
</dbReference>
<dbReference type="OrthoDB" id="9013109at2759"/>
<reference evidence="7 8" key="1">
    <citation type="submission" date="2025-05" db="UniProtKB">
        <authorList>
            <consortium name="RefSeq"/>
        </authorList>
    </citation>
    <scope>NUCLEOTIDE SEQUENCE [LARGE SCALE GENOMIC DNA]</scope>
</reference>
<evidence type="ECO:0000313" key="9">
    <source>
        <dbReference type="RefSeq" id="XP_072845226.1"/>
    </source>
</evidence>
<evidence type="ECO:0000259" key="6">
    <source>
        <dbReference type="PROSITE" id="PS50041"/>
    </source>
</evidence>
<dbReference type="InterPro" id="IPR050828">
    <property type="entry name" value="C-type_lectin/matrix_domain"/>
</dbReference>
<dbReference type="GeneID" id="110090483"/>
<dbReference type="CDD" id="cd03593">
    <property type="entry name" value="CLECT_NK_receptors_like"/>
    <property type="match status" value="1"/>
</dbReference>
<evidence type="ECO:0000256" key="3">
    <source>
        <dbReference type="ARBA" id="ARBA00022525"/>
    </source>
</evidence>
<keyword evidence="4" id="KW-0430">Lectin</keyword>
<feature type="domain" description="C-type lectin" evidence="6">
    <location>
        <begin position="111"/>
        <end position="215"/>
    </location>
</feature>
<accession>A0ABM5FIJ8</accession>
<dbReference type="InterPro" id="IPR033992">
    <property type="entry name" value="NKR-like_CTLD"/>
</dbReference>
<proteinExistence type="predicted"/>
<dbReference type="SUPFAM" id="SSF56436">
    <property type="entry name" value="C-type lectin-like"/>
    <property type="match status" value="1"/>
</dbReference>
<gene>
    <name evidence="8 9 10" type="primary">LOC110090483</name>
</gene>
<keyword evidence="5" id="KW-0472">Membrane</keyword>
<name>A0ABM5FIJ8_9SAUR</name>
<evidence type="ECO:0000313" key="8">
    <source>
        <dbReference type="RefSeq" id="XP_020669767.2"/>
    </source>
</evidence>
<organism evidence="7 10">
    <name type="scientific">Pogona vitticeps</name>
    <name type="common">central bearded dragon</name>
    <dbReference type="NCBI Taxonomy" id="103695"/>
    <lineage>
        <taxon>Eukaryota</taxon>
        <taxon>Metazoa</taxon>
        <taxon>Chordata</taxon>
        <taxon>Craniata</taxon>
        <taxon>Vertebrata</taxon>
        <taxon>Euteleostomi</taxon>
        <taxon>Lepidosauria</taxon>
        <taxon>Squamata</taxon>
        <taxon>Bifurcata</taxon>
        <taxon>Unidentata</taxon>
        <taxon>Episquamata</taxon>
        <taxon>Toxicofera</taxon>
        <taxon>Iguania</taxon>
        <taxon>Acrodonta</taxon>
        <taxon>Agamidae</taxon>
        <taxon>Amphibolurinae</taxon>
        <taxon>Pogona</taxon>
    </lineage>
</organism>
<dbReference type="RefSeq" id="XP_020669767.2">
    <property type="nucleotide sequence ID" value="XM_020814108.2"/>
</dbReference>
<dbReference type="PANTHER" id="PTHR45710">
    <property type="entry name" value="C-TYPE LECTIN DOMAIN-CONTAINING PROTEIN 180"/>
    <property type="match status" value="1"/>
</dbReference>
<feature type="transmembrane region" description="Helical" evidence="5">
    <location>
        <begin position="66"/>
        <end position="87"/>
    </location>
</feature>
<keyword evidence="5" id="KW-1133">Transmembrane helix</keyword>
<dbReference type="InterPro" id="IPR016187">
    <property type="entry name" value="CTDL_fold"/>
</dbReference>
<dbReference type="InterPro" id="IPR001304">
    <property type="entry name" value="C-type_lectin-like"/>
</dbReference>
<keyword evidence="7" id="KW-1185">Reference proteome</keyword>
<evidence type="ECO:0000313" key="7">
    <source>
        <dbReference type="Proteomes" id="UP001652642"/>
    </source>
</evidence>
<evidence type="ECO:0000256" key="5">
    <source>
        <dbReference type="SAM" id="Phobius"/>
    </source>
</evidence>
<dbReference type="Gene3D" id="3.10.100.10">
    <property type="entry name" value="Mannose-Binding Protein A, subunit A"/>
    <property type="match status" value="1"/>
</dbReference>
<evidence type="ECO:0000256" key="4">
    <source>
        <dbReference type="ARBA" id="ARBA00022734"/>
    </source>
</evidence>
<protein>
    <submittedName>
        <fullName evidence="8 9">C-type lectin domain family 2 member B-like</fullName>
    </submittedName>
</protein>
<evidence type="ECO:0000313" key="10">
    <source>
        <dbReference type="RefSeq" id="XP_072845227.1"/>
    </source>
</evidence>
<dbReference type="Pfam" id="PF00059">
    <property type="entry name" value="Lectin_C"/>
    <property type="match status" value="1"/>
</dbReference>